<evidence type="ECO:0000256" key="3">
    <source>
        <dbReference type="PROSITE-ProRule" id="PRU00221"/>
    </source>
</evidence>
<dbReference type="SUPFAM" id="SSF50978">
    <property type="entry name" value="WD40 repeat-like"/>
    <property type="match status" value="1"/>
</dbReference>
<dbReference type="Proteomes" id="UP000190056">
    <property type="component" value="Unassembled WGS sequence"/>
</dbReference>
<keyword evidence="2" id="KW-0677">Repeat</keyword>
<evidence type="ECO:0000259" key="5">
    <source>
        <dbReference type="Pfam" id="PF12770"/>
    </source>
</evidence>
<dbReference type="InterPro" id="IPR020472">
    <property type="entry name" value="WD40_PAC1"/>
</dbReference>
<dbReference type="InterPro" id="IPR024983">
    <property type="entry name" value="CHAT_dom"/>
</dbReference>
<feature type="domain" description="CHAT" evidence="5">
    <location>
        <begin position="137"/>
        <end position="350"/>
    </location>
</feature>
<comment type="caution">
    <text evidence="7">The sequence shown here is derived from an EMBL/GenBank/DDBJ whole genome shotgun (WGS) entry which is preliminary data.</text>
</comment>
<dbReference type="Pfam" id="PF12770">
    <property type="entry name" value="CHAT"/>
    <property type="match status" value="1"/>
</dbReference>
<dbReference type="SUPFAM" id="SSF82171">
    <property type="entry name" value="DPP6 N-terminal domain-like"/>
    <property type="match status" value="1"/>
</dbReference>
<evidence type="ECO:0000259" key="6">
    <source>
        <dbReference type="Pfam" id="PF20703"/>
    </source>
</evidence>
<evidence type="ECO:0000256" key="4">
    <source>
        <dbReference type="SAM" id="MobiDB-lite"/>
    </source>
</evidence>
<dbReference type="InterPro" id="IPR018391">
    <property type="entry name" value="PQQ_b-propeller_rpt"/>
</dbReference>
<dbReference type="Pfam" id="PF25173">
    <property type="entry name" value="Beta-prop_WDR3_1st"/>
    <property type="match status" value="2"/>
</dbReference>
<dbReference type="CDD" id="cd00200">
    <property type="entry name" value="WD40"/>
    <property type="match status" value="1"/>
</dbReference>
<sequence length="1345" mass="151300">MTINIILRVLNGNFNEGFIIDVITDGKTEQLSIIQNRNIPKLYSKWQYILHRNTIRKISDIEEQETHISTEKLRNAKTELEKEYKQWLNNQNIGMLISNMIELSTSSPSQSPQNPNLIRIQLILSDTLNPNAQQDNDILRRLPWNAYLSSYIRFNNYDTTFLLSKDHTSTPSHPNLFSSNPPKILAIFGGHQGELACSQADEANRLKEICEPNGATVIFRNITDRNEFHQLLINDNYDILFYSGHSTSDQGGTIQFEQETSIIRDFKNDLIRAVKKGLKIAIFNSCDGLKIADFLIEEVGMPAVIVMKEPVPDEFAREFLERFLIHFVEECNFLSVAVEKAAKDIRYKEDQEFPGATWLPITYYSNAKSEEFTWSKKNQIYKNRIDIKIHNYLYQRQEENSLCPYQGLFHFGPEEAEYFFGRQIFIEQLYEATQNRKFIPILGASGSGKSSVVLAGLVPKLKNQGNWEFTYFRPGKEPFPALATALIPLLYTSELDTIEKMAQGRILATHLQTGTIPLSDVFTQIQQKHPTEKVLIIADQFEEIYTMCPEPETRQQFLDCLIASLSIPNSPIVLVTTMRADFLSDALSYRPFGDTLQNADLKILAMNREELTEVIIKPAEKLGVSFEQGLAARILNDLEQQPGNLPLLEFALTQLWNQHHEWQLTHNAYEKIGQVQGALARYADEKYSNLTKTDQEKMQRVFIQLIKPGEGAEDTRRIAFKTEIGEENWLLVRQLADARLVVTSRNATEQEIVEVVHEALIRDWGELRKWINNNREFRNWQERLRVAREQWRITQNDRESLMRGAALAQAEEKLRERPEELIDEREFIEESIKERKRTEEIENERKKIQVMTAWAIAAGSLVAVVISTTLWLIAIQQRNQAEVSQAESLSRYSSSLFTEDKQLEASINAIKARKLVQKKPGTHPLVITALQNIFSTNQRHSQKHESSVRSVSISPDGKTLASGSLDKTIKIWDLATGNLINTLKGHESWVLSVSISPDGKTLASGSLDKTIKIWDLATGNLINTLKGHESSVLSVSISPDGKTLASGSYDKTIKIWDLATGNLINTLKGHESWVLSVSISPDGKTLASGSDDKTIKIWDLATGNLINTLKGHESSVLSVSISPDGKTLASGSDDKTIKIWDLATGNLINTLKGHESSVRSVSISPDGKTLASGSDDKTIKIWDLATGNLINTLKGHESWVLSVSISPDGKTLASGSDDKTIKIWDLATGNLINTLKGHESSVRSVSISPDGKTLASGSDDKTIKIWDLATGNLINTLKGHESWVLSVSISPDGKTLASGSDDKTIKIWNINMDLDYLIGVNCNKIGNYLLYSNEVKEQDKSLCNN</sequence>
<keyword evidence="1 3" id="KW-0853">WD repeat</keyword>
<feature type="repeat" description="WD" evidence="3">
    <location>
        <begin position="1109"/>
        <end position="1150"/>
    </location>
</feature>
<dbReference type="RefSeq" id="WP_256860786.1">
    <property type="nucleotide sequence ID" value="NZ_MTPU01000036.1"/>
</dbReference>
<evidence type="ECO:0000256" key="1">
    <source>
        <dbReference type="ARBA" id="ARBA00022574"/>
    </source>
</evidence>
<dbReference type="Gene3D" id="3.40.50.300">
    <property type="entry name" value="P-loop containing nucleotide triphosphate hydrolases"/>
    <property type="match status" value="1"/>
</dbReference>
<feature type="repeat" description="WD" evidence="3">
    <location>
        <begin position="1193"/>
        <end position="1234"/>
    </location>
</feature>
<dbReference type="Pfam" id="PF20703">
    <property type="entry name" value="nSTAND1"/>
    <property type="match status" value="1"/>
</dbReference>
<dbReference type="InterPro" id="IPR027417">
    <property type="entry name" value="P-loop_NTPase"/>
</dbReference>
<dbReference type="Gene3D" id="2.130.10.10">
    <property type="entry name" value="YVTN repeat-like/Quinoprotein amine dehydrogenase"/>
    <property type="match status" value="4"/>
</dbReference>
<gene>
    <name evidence="7" type="ORF">CENA302_09230</name>
</gene>
<name>A0A9Q5W9L5_9CYAN</name>
<feature type="repeat" description="WD" evidence="3">
    <location>
        <begin position="941"/>
        <end position="982"/>
    </location>
</feature>
<dbReference type="SUPFAM" id="SSF52540">
    <property type="entry name" value="P-loop containing nucleoside triphosphate hydrolases"/>
    <property type="match status" value="1"/>
</dbReference>
<dbReference type="PROSITE" id="PS50294">
    <property type="entry name" value="WD_REPEATS_REGION"/>
    <property type="match status" value="9"/>
</dbReference>
<dbReference type="InterPro" id="IPR015943">
    <property type="entry name" value="WD40/YVTN_repeat-like_dom_sf"/>
</dbReference>
<feature type="repeat" description="WD" evidence="3">
    <location>
        <begin position="1067"/>
        <end position="1108"/>
    </location>
</feature>
<dbReference type="InterPro" id="IPR049052">
    <property type="entry name" value="nSTAND1"/>
</dbReference>
<dbReference type="PANTHER" id="PTHR19879">
    <property type="entry name" value="TRANSCRIPTION INITIATION FACTOR TFIID"/>
    <property type="match status" value="1"/>
</dbReference>
<dbReference type="PANTHER" id="PTHR19879:SF9">
    <property type="entry name" value="TRANSCRIPTION INITIATION FACTOR TFIID SUBUNIT 5"/>
    <property type="match status" value="1"/>
</dbReference>
<evidence type="ECO:0000313" key="7">
    <source>
        <dbReference type="EMBL" id="OPH09959.1"/>
    </source>
</evidence>
<accession>A0A9Q5W9L5</accession>
<feature type="repeat" description="WD" evidence="3">
    <location>
        <begin position="1025"/>
        <end position="1066"/>
    </location>
</feature>
<dbReference type="SMART" id="SM00320">
    <property type="entry name" value="WD40"/>
    <property type="match status" value="9"/>
</dbReference>
<feature type="repeat" description="WD" evidence="3">
    <location>
        <begin position="1277"/>
        <end position="1311"/>
    </location>
</feature>
<dbReference type="PRINTS" id="PR00320">
    <property type="entry name" value="GPROTEINBRPT"/>
</dbReference>
<feature type="repeat" description="WD" evidence="3">
    <location>
        <begin position="983"/>
        <end position="1024"/>
    </location>
</feature>
<reference evidence="7 8" key="1">
    <citation type="submission" date="2017-01" db="EMBL/GenBank/DDBJ databases">
        <authorList>
            <person name="Abreu V.A."/>
            <person name="Popin R.V."/>
            <person name="Rigonato J."/>
            <person name="Andreote A.P."/>
            <person name="Schaker P.C."/>
            <person name="Hoff-Risseti C."/>
            <person name="Alvarenga D.O."/>
            <person name="Varani A.M."/>
            <person name="Fiore M.F."/>
        </authorList>
    </citation>
    <scope>NUCLEOTIDE SEQUENCE [LARGE SCALE GENOMIC DNA]</scope>
    <source>
        <strain evidence="7 8">CENA302</strain>
    </source>
</reference>
<dbReference type="SMART" id="SM00564">
    <property type="entry name" value="PQQ"/>
    <property type="match status" value="8"/>
</dbReference>
<dbReference type="InterPro" id="IPR036322">
    <property type="entry name" value="WD40_repeat_dom_sf"/>
</dbReference>
<feature type="repeat" description="WD" evidence="3">
    <location>
        <begin position="1151"/>
        <end position="1192"/>
    </location>
</feature>
<evidence type="ECO:0000313" key="8">
    <source>
        <dbReference type="Proteomes" id="UP000190056"/>
    </source>
</evidence>
<feature type="domain" description="Novel STAND NTPase 1" evidence="6">
    <location>
        <begin position="404"/>
        <end position="798"/>
    </location>
</feature>
<dbReference type="Pfam" id="PF00400">
    <property type="entry name" value="WD40"/>
    <property type="match status" value="1"/>
</dbReference>
<evidence type="ECO:0000256" key="2">
    <source>
        <dbReference type="ARBA" id="ARBA00022737"/>
    </source>
</evidence>
<feature type="region of interest" description="Disordered" evidence="4">
    <location>
        <begin position="939"/>
        <end position="961"/>
    </location>
</feature>
<feature type="repeat" description="WD" evidence="3">
    <location>
        <begin position="1235"/>
        <end position="1276"/>
    </location>
</feature>
<organism evidence="7 8">
    <name type="scientific">Cylindrospermopsis raciborskii CENA302</name>
    <dbReference type="NCBI Taxonomy" id="1170768"/>
    <lineage>
        <taxon>Bacteria</taxon>
        <taxon>Bacillati</taxon>
        <taxon>Cyanobacteriota</taxon>
        <taxon>Cyanophyceae</taxon>
        <taxon>Nostocales</taxon>
        <taxon>Aphanizomenonaceae</taxon>
        <taxon>Cylindrospermopsis</taxon>
    </lineage>
</organism>
<proteinExistence type="predicted"/>
<dbReference type="InterPro" id="IPR019775">
    <property type="entry name" value="WD40_repeat_CS"/>
</dbReference>
<dbReference type="PROSITE" id="PS50082">
    <property type="entry name" value="WD_REPEATS_2"/>
    <property type="match status" value="9"/>
</dbReference>
<protein>
    <recommendedName>
        <fullName evidence="9">CHAT domain-containing protein</fullName>
    </recommendedName>
</protein>
<dbReference type="EMBL" id="MTPU01000036">
    <property type="protein sequence ID" value="OPH09959.1"/>
    <property type="molecule type" value="Genomic_DNA"/>
</dbReference>
<dbReference type="InterPro" id="IPR001680">
    <property type="entry name" value="WD40_rpt"/>
</dbReference>
<evidence type="ECO:0008006" key="9">
    <source>
        <dbReference type="Google" id="ProtNLM"/>
    </source>
</evidence>
<dbReference type="PROSITE" id="PS00678">
    <property type="entry name" value="WD_REPEATS_1"/>
    <property type="match status" value="9"/>
</dbReference>